<sequence length="200" mass="22591">MWENLLSALGGAIIGGGIAGFFSLKSTNKAHENAVALEEKKQLELMSGLLQGLHDELETLWDTYSDGVGVQLEALGEDKPLLMYYPVTQEYFPIYMGNSFLIGRIEDTDLRKKIVTTYTKARGLIDSYRLNNDMVKKFEHWQSMYRQTGQGVFNEHAEDYYGRLSKYAKKIKKSHDELKASKAEVLRALQKTGVLVGNNS</sequence>
<keyword evidence="1" id="KW-0812">Transmembrane</keyword>
<keyword evidence="1" id="KW-1133">Transmembrane helix</keyword>
<evidence type="ECO:0000256" key="1">
    <source>
        <dbReference type="SAM" id="Phobius"/>
    </source>
</evidence>
<dbReference type="OrthoDB" id="7062464at2"/>
<feature type="transmembrane region" description="Helical" evidence="1">
    <location>
        <begin position="6"/>
        <end position="24"/>
    </location>
</feature>
<dbReference type="Proteomes" id="UP000294914">
    <property type="component" value="Unassembled WGS sequence"/>
</dbReference>
<proteinExistence type="predicted"/>
<gene>
    <name evidence="2" type="ORF">EDC23_1859</name>
</gene>
<dbReference type="EMBL" id="SOQX01000004">
    <property type="protein sequence ID" value="TDY01113.1"/>
    <property type="molecule type" value="Genomic_DNA"/>
</dbReference>
<keyword evidence="3" id="KW-1185">Reference proteome</keyword>
<keyword evidence="1" id="KW-0472">Membrane</keyword>
<accession>A0A4R8IUW9</accession>
<dbReference type="RefSeq" id="WP_134083782.1">
    <property type="nucleotide sequence ID" value="NZ_SOQX01000004.1"/>
</dbReference>
<comment type="caution">
    <text evidence="2">The sequence shown here is derived from an EMBL/GenBank/DDBJ whole genome shotgun (WGS) entry which is preliminary data.</text>
</comment>
<evidence type="ECO:0000313" key="2">
    <source>
        <dbReference type="EMBL" id="TDY01113.1"/>
    </source>
</evidence>
<reference evidence="2 3" key="1">
    <citation type="submission" date="2019-03" db="EMBL/GenBank/DDBJ databases">
        <title>Genomic Encyclopedia of Type Strains, Phase IV (KMG-IV): sequencing the most valuable type-strain genomes for metagenomic binning, comparative biology and taxonomic classification.</title>
        <authorList>
            <person name="Goeker M."/>
        </authorList>
    </citation>
    <scope>NUCLEOTIDE SEQUENCE [LARGE SCALE GENOMIC DNA]</scope>
    <source>
        <strain evidence="2 3">DSM 16326</strain>
    </source>
</reference>
<dbReference type="AlphaFoldDB" id="A0A4R8IUW9"/>
<evidence type="ECO:0000313" key="3">
    <source>
        <dbReference type="Proteomes" id="UP000294914"/>
    </source>
</evidence>
<protein>
    <submittedName>
        <fullName evidence="2">Uncharacterized protein</fullName>
    </submittedName>
</protein>
<organism evidence="2 3">
    <name type="scientific">Thiohalophilus thiocyanatoxydans</name>
    <dbReference type="NCBI Taxonomy" id="381308"/>
    <lineage>
        <taxon>Bacteria</taxon>
        <taxon>Pseudomonadati</taxon>
        <taxon>Pseudomonadota</taxon>
        <taxon>Gammaproteobacteria</taxon>
        <taxon>Thiohalomonadales</taxon>
        <taxon>Thiohalophilaceae</taxon>
        <taxon>Thiohalophilus</taxon>
    </lineage>
</organism>
<name>A0A4R8IUW9_9GAMM</name>